<dbReference type="SUPFAM" id="SSF46689">
    <property type="entry name" value="Homeodomain-like"/>
    <property type="match status" value="1"/>
</dbReference>
<feature type="domain" description="Homeobox" evidence="4">
    <location>
        <begin position="41"/>
        <end position="101"/>
    </location>
</feature>
<organism evidence="5 6">
    <name type="scientific">Stentor coeruleus</name>
    <dbReference type="NCBI Taxonomy" id="5963"/>
    <lineage>
        <taxon>Eukaryota</taxon>
        <taxon>Sar</taxon>
        <taxon>Alveolata</taxon>
        <taxon>Ciliophora</taxon>
        <taxon>Postciliodesmatophora</taxon>
        <taxon>Heterotrichea</taxon>
        <taxon>Heterotrichida</taxon>
        <taxon>Stentoridae</taxon>
        <taxon>Stentor</taxon>
    </lineage>
</organism>
<dbReference type="Gene3D" id="1.10.10.60">
    <property type="entry name" value="Homeodomain-like"/>
    <property type="match status" value="1"/>
</dbReference>
<dbReference type="OrthoDB" id="313330at2759"/>
<dbReference type="InterPro" id="IPR009057">
    <property type="entry name" value="Homeodomain-like_sf"/>
</dbReference>
<evidence type="ECO:0000313" key="5">
    <source>
        <dbReference type="EMBL" id="OMJ74708.1"/>
    </source>
</evidence>
<dbReference type="PROSITE" id="PS50071">
    <property type="entry name" value="HOMEOBOX_2"/>
    <property type="match status" value="1"/>
</dbReference>
<keyword evidence="1 2" id="KW-0539">Nucleus</keyword>
<reference evidence="5 6" key="1">
    <citation type="submission" date="2016-11" db="EMBL/GenBank/DDBJ databases">
        <title>The macronuclear genome of Stentor coeruleus: a giant cell with tiny introns.</title>
        <authorList>
            <person name="Slabodnick M."/>
            <person name="Ruby J.G."/>
            <person name="Reiff S.B."/>
            <person name="Swart E.C."/>
            <person name="Gosai S."/>
            <person name="Prabakaran S."/>
            <person name="Witkowska E."/>
            <person name="Larue G.E."/>
            <person name="Fisher S."/>
            <person name="Freeman R.M."/>
            <person name="Gunawardena J."/>
            <person name="Chu W."/>
            <person name="Stover N.A."/>
            <person name="Gregory B.D."/>
            <person name="Nowacki M."/>
            <person name="Derisi J."/>
            <person name="Roy S.W."/>
            <person name="Marshall W.F."/>
            <person name="Sood P."/>
        </authorList>
    </citation>
    <scope>NUCLEOTIDE SEQUENCE [LARGE SCALE GENOMIC DNA]</scope>
    <source>
        <strain evidence="5">WM001</strain>
    </source>
</reference>
<evidence type="ECO:0000313" key="6">
    <source>
        <dbReference type="Proteomes" id="UP000187209"/>
    </source>
</evidence>
<dbReference type="SMART" id="SM00389">
    <property type="entry name" value="HOX"/>
    <property type="match status" value="1"/>
</dbReference>
<feature type="DNA-binding region" description="Homeobox" evidence="1">
    <location>
        <begin position="43"/>
        <end position="102"/>
    </location>
</feature>
<dbReference type="InterPro" id="IPR001356">
    <property type="entry name" value="HD"/>
</dbReference>
<dbReference type="GO" id="GO:0003677">
    <property type="term" value="F:DNA binding"/>
    <property type="evidence" value="ECO:0007669"/>
    <property type="project" value="UniProtKB-UniRule"/>
</dbReference>
<dbReference type="GO" id="GO:0005634">
    <property type="term" value="C:nucleus"/>
    <property type="evidence" value="ECO:0007669"/>
    <property type="project" value="UniProtKB-SubCell"/>
</dbReference>
<name>A0A1R2BD68_9CILI</name>
<feature type="transmembrane region" description="Helical" evidence="3">
    <location>
        <begin position="135"/>
        <end position="152"/>
    </location>
</feature>
<evidence type="ECO:0000256" key="3">
    <source>
        <dbReference type="SAM" id="Phobius"/>
    </source>
</evidence>
<protein>
    <recommendedName>
        <fullName evidence="4">Homeobox domain-containing protein</fullName>
    </recommendedName>
</protein>
<comment type="caution">
    <text evidence="5">The sequence shown here is derived from an EMBL/GenBank/DDBJ whole genome shotgun (WGS) entry which is preliminary data.</text>
</comment>
<keyword evidence="3" id="KW-0812">Transmembrane</keyword>
<sequence length="153" mass="17883">MKARPDIQIAKLDKCFAKDCKEKATPCSDILNSASTSSSMKKKKWRRKRKNMSQVKVLIQEFNENSIWSKEQVVFLAEKTGLSEAQVYKWGWDYKKKLRKQALHVNTKELVCKEIMPPSKLDLEMMLLQRSYKEFMLSMNSILPTFLVFLALV</sequence>
<accession>A0A1R2BD68</accession>
<keyword evidence="3" id="KW-1133">Transmembrane helix</keyword>
<dbReference type="Pfam" id="PF00046">
    <property type="entry name" value="Homeodomain"/>
    <property type="match status" value="1"/>
</dbReference>
<dbReference type="Proteomes" id="UP000187209">
    <property type="component" value="Unassembled WGS sequence"/>
</dbReference>
<keyword evidence="1 2" id="KW-0238">DNA-binding</keyword>
<dbReference type="EMBL" id="MPUH01000734">
    <property type="protein sequence ID" value="OMJ74708.1"/>
    <property type="molecule type" value="Genomic_DNA"/>
</dbReference>
<gene>
    <name evidence="5" type="ORF">SteCoe_26319</name>
</gene>
<keyword evidence="3" id="KW-0472">Membrane</keyword>
<proteinExistence type="predicted"/>
<keyword evidence="1 2" id="KW-0371">Homeobox</keyword>
<evidence type="ECO:0000256" key="1">
    <source>
        <dbReference type="PROSITE-ProRule" id="PRU00108"/>
    </source>
</evidence>
<evidence type="ECO:0000256" key="2">
    <source>
        <dbReference type="RuleBase" id="RU000682"/>
    </source>
</evidence>
<comment type="subcellular location">
    <subcellularLocation>
        <location evidence="1 2">Nucleus</location>
    </subcellularLocation>
</comment>
<keyword evidence="6" id="KW-1185">Reference proteome</keyword>
<evidence type="ECO:0000259" key="4">
    <source>
        <dbReference type="PROSITE" id="PS50071"/>
    </source>
</evidence>
<dbReference type="AlphaFoldDB" id="A0A1R2BD68"/>